<evidence type="ECO:0000313" key="1">
    <source>
        <dbReference type="EMBL" id="TVU36375.1"/>
    </source>
</evidence>
<dbReference type="PANTHER" id="PTHR46644:SF2">
    <property type="entry name" value="DNA REPAIR PROTEIN XRCC2"/>
    <property type="match status" value="1"/>
</dbReference>
<dbReference type="SUPFAM" id="SSF52540">
    <property type="entry name" value="P-loop containing nucleoside triphosphate hydrolases"/>
    <property type="match status" value="1"/>
</dbReference>
<dbReference type="InterPro" id="IPR027417">
    <property type="entry name" value="P-loop_NTPase"/>
</dbReference>
<evidence type="ECO:0000313" key="2">
    <source>
        <dbReference type="Proteomes" id="UP000324897"/>
    </source>
</evidence>
<dbReference type="InterPro" id="IPR030547">
    <property type="entry name" value="XRCC2"/>
</dbReference>
<dbReference type="GO" id="GO:0005657">
    <property type="term" value="C:replication fork"/>
    <property type="evidence" value="ECO:0007669"/>
    <property type="project" value="InterPro"/>
</dbReference>
<comment type="caution">
    <text evidence="1">The sequence shown here is derived from an EMBL/GenBank/DDBJ whole genome shotgun (WGS) entry which is preliminary data.</text>
</comment>
<proteinExistence type="predicted"/>
<dbReference type="Gene3D" id="3.40.50.300">
    <property type="entry name" value="P-loop containing nucleotide triphosphate hydrolases"/>
    <property type="match status" value="1"/>
</dbReference>
<organism evidence="1 2">
    <name type="scientific">Eragrostis curvula</name>
    <name type="common">weeping love grass</name>
    <dbReference type="NCBI Taxonomy" id="38414"/>
    <lineage>
        <taxon>Eukaryota</taxon>
        <taxon>Viridiplantae</taxon>
        <taxon>Streptophyta</taxon>
        <taxon>Embryophyta</taxon>
        <taxon>Tracheophyta</taxon>
        <taxon>Spermatophyta</taxon>
        <taxon>Magnoliopsida</taxon>
        <taxon>Liliopsida</taxon>
        <taxon>Poales</taxon>
        <taxon>Poaceae</taxon>
        <taxon>PACMAD clade</taxon>
        <taxon>Chloridoideae</taxon>
        <taxon>Eragrostideae</taxon>
        <taxon>Eragrostidinae</taxon>
        <taxon>Eragrostis</taxon>
    </lineage>
</organism>
<evidence type="ECO:0008006" key="3">
    <source>
        <dbReference type="Google" id="ProtNLM"/>
    </source>
</evidence>
<dbReference type="GO" id="GO:0033063">
    <property type="term" value="C:Rad51B-Rad51C-Rad51D-XRCC2 complex"/>
    <property type="evidence" value="ECO:0007669"/>
    <property type="project" value="InterPro"/>
</dbReference>
<accession>A0A5J9VLH2</accession>
<sequence>MASEAEGDPRAWVAVDETAAAFLSRSLATRPPIILPPPLHRAPLRPGNVVEIAGPSNSGKSNLLLTSAVQCILPKEWEGIYFGGLGKAVMFFDLDCRFDVLRLAQMLRSRIAEGRSSAHPRNEELGKDGTKDSFNCSFEDTLFSDCMQRFLYTVESQLWSGVLGASVYFLMIDSIGAFYWMDRGSQPARESKGASSLYMLEDSTVMRYSRQEDERNLASREYMPPLWQSFVTHRIKLQVEEAEVLSVRENDAPSMHTSEWVQPSLKTKEKFSISNDGVVLI</sequence>
<dbReference type="CDD" id="cd19490">
    <property type="entry name" value="XRCC2"/>
    <property type="match status" value="1"/>
</dbReference>
<keyword evidence="2" id="KW-1185">Reference proteome</keyword>
<name>A0A5J9VLH2_9POAL</name>
<dbReference type="Proteomes" id="UP000324897">
    <property type="component" value="Unassembled WGS sequence"/>
</dbReference>
<dbReference type="PANTHER" id="PTHR46644">
    <property type="entry name" value="DNA REPAIR PROTEIN XRCC2"/>
    <property type="match status" value="1"/>
</dbReference>
<dbReference type="EMBL" id="RWGY01000009">
    <property type="protein sequence ID" value="TVU36375.1"/>
    <property type="molecule type" value="Genomic_DNA"/>
</dbReference>
<protein>
    <recommendedName>
        <fullName evidence="3">RecA family profile 1 domain-containing protein</fullName>
    </recommendedName>
</protein>
<dbReference type="OrthoDB" id="420422at2759"/>
<dbReference type="GO" id="GO:0000724">
    <property type="term" value="P:double-strand break repair via homologous recombination"/>
    <property type="evidence" value="ECO:0007669"/>
    <property type="project" value="InterPro"/>
</dbReference>
<reference evidence="1 2" key="1">
    <citation type="journal article" date="2019" name="Sci. Rep.">
        <title>A high-quality genome of Eragrostis curvula grass provides insights into Poaceae evolution and supports new strategies to enhance forage quality.</title>
        <authorList>
            <person name="Carballo J."/>
            <person name="Santos B.A.C.M."/>
            <person name="Zappacosta D."/>
            <person name="Garbus I."/>
            <person name="Selva J.P."/>
            <person name="Gallo C.A."/>
            <person name="Diaz A."/>
            <person name="Albertini E."/>
            <person name="Caccamo M."/>
            <person name="Echenique V."/>
        </authorList>
    </citation>
    <scope>NUCLEOTIDE SEQUENCE [LARGE SCALE GENOMIC DNA]</scope>
    <source>
        <strain evidence="2">cv. Victoria</strain>
        <tissue evidence="1">Leaf</tissue>
    </source>
</reference>
<gene>
    <name evidence="1" type="ORF">EJB05_18307</name>
</gene>
<dbReference type="AlphaFoldDB" id="A0A5J9VLH2"/>
<dbReference type="Gramene" id="TVU36375">
    <property type="protein sequence ID" value="TVU36375"/>
    <property type="gene ID" value="EJB05_18307"/>
</dbReference>